<dbReference type="AlphaFoldDB" id="A0A163JEG5"/>
<dbReference type="CDD" id="cd02205">
    <property type="entry name" value="CBS_pair_SF"/>
    <property type="match status" value="1"/>
</dbReference>
<evidence type="ECO:0000313" key="7">
    <source>
        <dbReference type="Proteomes" id="UP000078561"/>
    </source>
</evidence>
<proteinExistence type="predicted"/>
<evidence type="ECO:0000256" key="2">
    <source>
        <dbReference type="ARBA" id="ARBA00023122"/>
    </source>
</evidence>
<dbReference type="PROSITE" id="PS51371">
    <property type="entry name" value="CBS"/>
    <property type="match status" value="2"/>
</dbReference>
<dbReference type="Pfam" id="PF00571">
    <property type="entry name" value="CBS"/>
    <property type="match status" value="2"/>
</dbReference>
<feature type="compositionally biased region" description="Polar residues" evidence="4">
    <location>
        <begin position="1"/>
        <end position="20"/>
    </location>
</feature>
<dbReference type="SMART" id="SM00116">
    <property type="entry name" value="CBS"/>
    <property type="match status" value="3"/>
</dbReference>
<feature type="domain" description="CBS" evidence="5">
    <location>
        <begin position="120"/>
        <end position="182"/>
    </location>
</feature>
<dbReference type="PANTHER" id="PTHR13780">
    <property type="entry name" value="AMP-ACTIVATED PROTEIN KINASE, GAMMA REGULATORY SUBUNIT"/>
    <property type="match status" value="1"/>
</dbReference>
<accession>A0A163JEG5</accession>
<name>A0A163JEG5_ABSGL</name>
<sequence>MTTLQRQQPLSGDSSSTNSVHPPFIATKTISNVLANVKPTPSNRQMVDLPISATIEEAFDVLLAEDILSVPVYRLNEEDQTKVYVTIISVLDLLKLLSQHASSNNFFQYQIKEAMGQTEESSRLVTVRYSDPLGEVLSLFSEHGAHRVLVSNSDKKNDPLHPPVLLSQMDIVRYLQAHNHHLGSILDVTVPDLVARSCARREKRLGEAARRMEKEHHHQVPTVTFKTTAMKTFEQIAHNPLISALPIVDDEDCLVADIGPQDLRGLNKARLQELAKPVLMFLKSKHGDLIAPFTCHERFTLSQIMAAFVLRKAYRLWWVDQDGHIQGVITMTDVLGSFLDPSFF</sequence>
<evidence type="ECO:0000313" key="6">
    <source>
        <dbReference type="EMBL" id="SAL98794.1"/>
    </source>
</evidence>
<dbReference type="OrthoDB" id="449052at2759"/>
<reference evidence="6" key="1">
    <citation type="submission" date="2016-04" db="EMBL/GenBank/DDBJ databases">
        <authorList>
            <person name="Evans L.H."/>
            <person name="Alamgir A."/>
            <person name="Owens N."/>
            <person name="Weber N.D."/>
            <person name="Virtaneva K."/>
            <person name="Barbian K."/>
            <person name="Babar A."/>
            <person name="Rosenke K."/>
        </authorList>
    </citation>
    <scope>NUCLEOTIDE SEQUENCE [LARGE SCALE GENOMIC DNA]</scope>
    <source>
        <strain evidence="6">CBS 101.48</strain>
    </source>
</reference>
<dbReference type="InterPro" id="IPR000644">
    <property type="entry name" value="CBS_dom"/>
</dbReference>
<dbReference type="PANTHER" id="PTHR13780:SF128">
    <property type="entry name" value="CBS DOMAIN-CONTAINING PROTEIN"/>
    <property type="match status" value="1"/>
</dbReference>
<dbReference type="InParanoid" id="A0A163JEG5"/>
<feature type="region of interest" description="Disordered" evidence="4">
    <location>
        <begin position="1"/>
        <end position="23"/>
    </location>
</feature>
<evidence type="ECO:0000259" key="5">
    <source>
        <dbReference type="PROSITE" id="PS51371"/>
    </source>
</evidence>
<dbReference type="InterPro" id="IPR046342">
    <property type="entry name" value="CBS_dom_sf"/>
</dbReference>
<dbReference type="Proteomes" id="UP000078561">
    <property type="component" value="Unassembled WGS sequence"/>
</dbReference>
<dbReference type="InterPro" id="IPR050511">
    <property type="entry name" value="AMPK_gamma/SDS23_families"/>
</dbReference>
<feature type="domain" description="CBS" evidence="5">
    <location>
        <begin position="39"/>
        <end position="103"/>
    </location>
</feature>
<evidence type="ECO:0000256" key="3">
    <source>
        <dbReference type="PROSITE-ProRule" id="PRU00703"/>
    </source>
</evidence>
<dbReference type="Gene3D" id="3.10.580.10">
    <property type="entry name" value="CBS-domain"/>
    <property type="match status" value="2"/>
</dbReference>
<gene>
    <name evidence="6" type="primary">ABSGL_04359.1 scaffold 5409</name>
</gene>
<evidence type="ECO:0000256" key="4">
    <source>
        <dbReference type="SAM" id="MobiDB-lite"/>
    </source>
</evidence>
<dbReference type="EMBL" id="LT552359">
    <property type="protein sequence ID" value="SAL98794.1"/>
    <property type="molecule type" value="Genomic_DNA"/>
</dbReference>
<keyword evidence="2 3" id="KW-0129">CBS domain</keyword>
<organism evidence="6">
    <name type="scientific">Absidia glauca</name>
    <name type="common">Pin mould</name>
    <dbReference type="NCBI Taxonomy" id="4829"/>
    <lineage>
        <taxon>Eukaryota</taxon>
        <taxon>Fungi</taxon>
        <taxon>Fungi incertae sedis</taxon>
        <taxon>Mucoromycota</taxon>
        <taxon>Mucoromycotina</taxon>
        <taxon>Mucoromycetes</taxon>
        <taxon>Mucorales</taxon>
        <taxon>Cunninghamellaceae</taxon>
        <taxon>Absidia</taxon>
    </lineage>
</organism>
<dbReference type="OMA" id="HAFREIY"/>
<evidence type="ECO:0000256" key="1">
    <source>
        <dbReference type="ARBA" id="ARBA00022737"/>
    </source>
</evidence>
<protein>
    <recommendedName>
        <fullName evidence="5">CBS domain-containing protein</fullName>
    </recommendedName>
</protein>
<keyword evidence="7" id="KW-1185">Reference proteome</keyword>
<dbReference type="SUPFAM" id="SSF54631">
    <property type="entry name" value="CBS-domain pair"/>
    <property type="match status" value="2"/>
</dbReference>
<dbReference type="STRING" id="4829.A0A163JEG5"/>
<keyword evidence="1" id="KW-0677">Repeat</keyword>